<dbReference type="GO" id="GO:0005634">
    <property type="term" value="C:nucleus"/>
    <property type="evidence" value="ECO:0007669"/>
    <property type="project" value="TreeGrafter"/>
</dbReference>
<dbReference type="InterPro" id="IPR000719">
    <property type="entry name" value="Prot_kinase_dom"/>
</dbReference>
<dbReference type="Gene3D" id="1.10.510.10">
    <property type="entry name" value="Transferase(Phosphotransferase) domain 1"/>
    <property type="match status" value="1"/>
</dbReference>
<evidence type="ECO:0000256" key="15">
    <source>
        <dbReference type="PROSITE-ProRule" id="PRU10141"/>
    </source>
</evidence>
<evidence type="ECO:0000256" key="13">
    <source>
        <dbReference type="ARBA" id="ARBA00047899"/>
    </source>
</evidence>
<comment type="caution">
    <text evidence="17">The sequence shown here is derived from an EMBL/GenBank/DDBJ whole genome shotgun (WGS) entry which is preliminary data.</text>
</comment>
<keyword evidence="18" id="KW-1185">Reference proteome</keyword>
<dbReference type="Pfam" id="PF00069">
    <property type="entry name" value="Pkinase"/>
    <property type="match status" value="2"/>
</dbReference>
<evidence type="ECO:0000313" key="18">
    <source>
        <dbReference type="Proteomes" id="UP000811619"/>
    </source>
</evidence>
<dbReference type="Proteomes" id="UP000811619">
    <property type="component" value="Unassembled WGS sequence"/>
</dbReference>
<dbReference type="InterPro" id="IPR008266">
    <property type="entry name" value="Tyr_kinase_AS"/>
</dbReference>
<feature type="binding site" evidence="15">
    <location>
        <position position="103"/>
    </location>
    <ligand>
        <name>ATP</name>
        <dbReference type="ChEBI" id="CHEBI:30616"/>
    </ligand>
</feature>
<keyword evidence="8 15" id="KW-0547">Nucleotide-binding</keyword>
<evidence type="ECO:0000256" key="5">
    <source>
        <dbReference type="ARBA" id="ARBA00019973"/>
    </source>
</evidence>
<dbReference type="PANTHER" id="PTHR45646:SF11">
    <property type="entry name" value="SERINE_THREONINE-PROTEIN KINASE DOA"/>
    <property type="match status" value="1"/>
</dbReference>
<dbReference type="SMART" id="SM00220">
    <property type="entry name" value="S_TKc"/>
    <property type="match status" value="1"/>
</dbReference>
<organism evidence="17 18">
    <name type="scientific">Claviceps africana</name>
    <dbReference type="NCBI Taxonomy" id="83212"/>
    <lineage>
        <taxon>Eukaryota</taxon>
        <taxon>Fungi</taxon>
        <taxon>Dikarya</taxon>
        <taxon>Ascomycota</taxon>
        <taxon>Pezizomycotina</taxon>
        <taxon>Sordariomycetes</taxon>
        <taxon>Hypocreomycetidae</taxon>
        <taxon>Hypocreales</taxon>
        <taxon>Clavicipitaceae</taxon>
        <taxon>Claviceps</taxon>
    </lineage>
</organism>
<dbReference type="InterPro" id="IPR051175">
    <property type="entry name" value="CLK_kinases"/>
</dbReference>
<sequence length="445" mass="49960">MDLVEEGRRDGHDHDHKGMVYSYDDIALLPSTTAQGTYFGGVDDDVENLDEYTEGGYHPIHMDDYLGRAREKRYRVLHKLGHGGFSTVWLCRDEQLRRYVAIKVMTADVSPGQVAELSFMQQLDRRHPGARYVALPLDSFEVNGPNGTHQCLVLPLLGQASSPGLWHHLGDPAPVLRELCRQAVQALDCLHKSGIGHGDFRPANLLVKLRNLDALEEHQLLSLIGNPEPGQVFTSNARDDLPASSPRYLVPAANLARLSPTHMVPEIALIDFGQSYLACAPPPDLGTPECYLPPEMLIDDRSDPVGLPCDLWALGCTLVEMRLQIPLFDTLYGPDEVLDEMVTFFGKFPPHWWTRWKQRDEYRDDKGAPLRTRIDVDGEGYSLDSVLRGTRHVMTTIDGVLQVVKTMGFPGDEMELLKDLVLRVCAYAPADRMDAEQMLQHAWFQ</sequence>
<protein>
    <recommendedName>
        <fullName evidence="5">EKC/KEOPS complex subunit BUD32</fullName>
        <ecNumber evidence="3">2.7.11.1</ecNumber>
    </recommendedName>
    <alternativeName>
        <fullName evidence="11 12">Atypical Serine/threonine protein kinase BUD32</fullName>
    </alternativeName>
    <alternativeName>
        <fullName evidence="4">EKC/KEOPS complex subunit bud32</fullName>
    </alternativeName>
</protein>
<evidence type="ECO:0000259" key="16">
    <source>
        <dbReference type="PROSITE" id="PS50011"/>
    </source>
</evidence>
<dbReference type="EC" id="2.7.11.1" evidence="3"/>
<dbReference type="PROSITE" id="PS50011">
    <property type="entry name" value="PROTEIN_KINASE_DOM"/>
    <property type="match status" value="1"/>
</dbReference>
<keyword evidence="7" id="KW-0808">Transferase</keyword>
<dbReference type="AlphaFoldDB" id="A0A8K0JCL5"/>
<evidence type="ECO:0000256" key="11">
    <source>
        <dbReference type="ARBA" id="ARBA00030980"/>
    </source>
</evidence>
<keyword evidence="9" id="KW-0418">Kinase</keyword>
<accession>A0A8K0JCL5</accession>
<dbReference type="InterPro" id="IPR017441">
    <property type="entry name" value="Protein_kinase_ATP_BS"/>
</dbReference>
<dbReference type="InterPro" id="IPR011009">
    <property type="entry name" value="Kinase-like_dom_sf"/>
</dbReference>
<keyword evidence="6" id="KW-0723">Serine/threonine-protein kinase</keyword>
<keyword evidence="10 15" id="KW-0067">ATP-binding</keyword>
<dbReference type="GO" id="GO:0005524">
    <property type="term" value="F:ATP binding"/>
    <property type="evidence" value="ECO:0007669"/>
    <property type="project" value="UniProtKB-UniRule"/>
</dbReference>
<comment type="catalytic activity">
    <reaction evidence="13">
        <text>L-threonyl-[protein] + ATP = O-phospho-L-threonyl-[protein] + ADP + H(+)</text>
        <dbReference type="Rhea" id="RHEA:46608"/>
        <dbReference type="Rhea" id="RHEA-COMP:11060"/>
        <dbReference type="Rhea" id="RHEA-COMP:11605"/>
        <dbReference type="ChEBI" id="CHEBI:15378"/>
        <dbReference type="ChEBI" id="CHEBI:30013"/>
        <dbReference type="ChEBI" id="CHEBI:30616"/>
        <dbReference type="ChEBI" id="CHEBI:61977"/>
        <dbReference type="ChEBI" id="CHEBI:456216"/>
        <dbReference type="EC" id="2.7.11.1"/>
    </reaction>
</comment>
<dbReference type="OrthoDB" id="5979581at2759"/>
<dbReference type="Gene3D" id="3.30.200.20">
    <property type="entry name" value="Phosphorylase Kinase, domain 1"/>
    <property type="match status" value="1"/>
</dbReference>
<evidence type="ECO:0000256" key="2">
    <source>
        <dbReference type="ARBA" id="ARBA00011534"/>
    </source>
</evidence>
<reference evidence="17" key="1">
    <citation type="journal article" date="2020" name="bioRxiv">
        <title>Whole genome comparisons of ergot fungi reveals the divergence and evolution of species within the genus Claviceps are the result of varying mechanisms driving genome evolution and host range expansion.</title>
        <authorList>
            <person name="Wyka S.A."/>
            <person name="Mondo S.J."/>
            <person name="Liu M."/>
            <person name="Dettman J."/>
            <person name="Nalam V."/>
            <person name="Broders K.D."/>
        </authorList>
    </citation>
    <scope>NUCLEOTIDE SEQUENCE</scope>
    <source>
        <strain evidence="17">CCC 489</strain>
    </source>
</reference>
<evidence type="ECO:0000256" key="6">
    <source>
        <dbReference type="ARBA" id="ARBA00022527"/>
    </source>
</evidence>
<evidence type="ECO:0000256" key="8">
    <source>
        <dbReference type="ARBA" id="ARBA00022741"/>
    </source>
</evidence>
<evidence type="ECO:0000256" key="1">
    <source>
        <dbReference type="ARBA" id="ARBA00003747"/>
    </source>
</evidence>
<name>A0A8K0JCL5_9HYPO</name>
<dbReference type="PANTHER" id="PTHR45646">
    <property type="entry name" value="SERINE/THREONINE-PROTEIN KINASE DOA-RELATED"/>
    <property type="match status" value="1"/>
</dbReference>
<gene>
    <name evidence="17" type="ORF">E4U42_002875</name>
</gene>
<evidence type="ECO:0000256" key="10">
    <source>
        <dbReference type="ARBA" id="ARBA00022840"/>
    </source>
</evidence>
<evidence type="ECO:0000256" key="4">
    <source>
        <dbReference type="ARBA" id="ARBA00013948"/>
    </source>
</evidence>
<evidence type="ECO:0000256" key="14">
    <source>
        <dbReference type="ARBA" id="ARBA00048679"/>
    </source>
</evidence>
<dbReference type="GO" id="GO:0004674">
    <property type="term" value="F:protein serine/threonine kinase activity"/>
    <property type="evidence" value="ECO:0007669"/>
    <property type="project" value="UniProtKB-KW"/>
</dbReference>
<proteinExistence type="predicted"/>
<comment type="function">
    <text evidence="1">Component of the EKC/KEOPS complex that is required for the formation of a threonylcarbamoyl group on adenosine at position 37 (t(6)A37) in tRNAs that read codons beginning with adenine. The complex is probably involved in the transfer of the threonylcarbamoyl moiety of threonylcarbamoyl-AMP (TC-AMP) to the N6 group of A37. BUD32 has ATPase activity in the context of the EKC/KEOPS complex and likely plays a supporting role to the catalytic subunit KAE1. The EKC/KEOPS complex also promotes both telomere uncapping and telomere elongation. The complex is required for efficient recruitment of transcriptional coactivators.</text>
</comment>
<evidence type="ECO:0000313" key="17">
    <source>
        <dbReference type="EMBL" id="KAG5930139.1"/>
    </source>
</evidence>
<dbReference type="PROSITE" id="PS00107">
    <property type="entry name" value="PROTEIN_KINASE_ATP"/>
    <property type="match status" value="1"/>
</dbReference>
<dbReference type="PROSITE" id="PS00109">
    <property type="entry name" value="PROTEIN_KINASE_TYR"/>
    <property type="match status" value="1"/>
</dbReference>
<dbReference type="EMBL" id="SRPY01000023">
    <property type="protein sequence ID" value="KAG5930139.1"/>
    <property type="molecule type" value="Genomic_DNA"/>
</dbReference>
<dbReference type="GO" id="GO:0043484">
    <property type="term" value="P:regulation of RNA splicing"/>
    <property type="evidence" value="ECO:0007669"/>
    <property type="project" value="TreeGrafter"/>
</dbReference>
<comment type="catalytic activity">
    <reaction evidence="14">
        <text>L-seryl-[protein] + ATP = O-phospho-L-seryl-[protein] + ADP + H(+)</text>
        <dbReference type="Rhea" id="RHEA:17989"/>
        <dbReference type="Rhea" id="RHEA-COMP:9863"/>
        <dbReference type="Rhea" id="RHEA-COMP:11604"/>
        <dbReference type="ChEBI" id="CHEBI:15378"/>
        <dbReference type="ChEBI" id="CHEBI:29999"/>
        <dbReference type="ChEBI" id="CHEBI:30616"/>
        <dbReference type="ChEBI" id="CHEBI:83421"/>
        <dbReference type="ChEBI" id="CHEBI:456216"/>
        <dbReference type="EC" id="2.7.11.1"/>
    </reaction>
</comment>
<dbReference type="SUPFAM" id="SSF56112">
    <property type="entry name" value="Protein kinase-like (PK-like)"/>
    <property type="match status" value="1"/>
</dbReference>
<comment type="subunit">
    <text evidence="2">Component of the EKC/KEOPS complex composed of at least BUD32, CGI121, GON7, KAE1 and PCC1; the whole complex dimerizes.</text>
</comment>
<evidence type="ECO:0000256" key="7">
    <source>
        <dbReference type="ARBA" id="ARBA00022679"/>
    </source>
</evidence>
<feature type="domain" description="Protein kinase" evidence="16">
    <location>
        <begin position="74"/>
        <end position="444"/>
    </location>
</feature>
<evidence type="ECO:0000256" key="9">
    <source>
        <dbReference type="ARBA" id="ARBA00022777"/>
    </source>
</evidence>
<evidence type="ECO:0000256" key="3">
    <source>
        <dbReference type="ARBA" id="ARBA00012513"/>
    </source>
</evidence>
<evidence type="ECO:0000256" key="12">
    <source>
        <dbReference type="ARBA" id="ARBA00033194"/>
    </source>
</evidence>